<proteinExistence type="predicted"/>
<organism evidence="2">
    <name type="scientific">Culex pipiens</name>
    <name type="common">House mosquito</name>
    <dbReference type="NCBI Taxonomy" id="7175"/>
    <lineage>
        <taxon>Eukaryota</taxon>
        <taxon>Metazoa</taxon>
        <taxon>Ecdysozoa</taxon>
        <taxon>Arthropoda</taxon>
        <taxon>Hexapoda</taxon>
        <taxon>Insecta</taxon>
        <taxon>Pterygota</taxon>
        <taxon>Neoptera</taxon>
        <taxon>Endopterygota</taxon>
        <taxon>Diptera</taxon>
        <taxon>Nematocera</taxon>
        <taxon>Culicoidea</taxon>
        <taxon>Culicidae</taxon>
        <taxon>Culicinae</taxon>
        <taxon>Culicini</taxon>
        <taxon>Culex</taxon>
        <taxon>Culex</taxon>
    </lineage>
</organism>
<dbReference type="EMBL" id="HBUE01036444">
    <property type="protein sequence ID" value="CAG6458929.1"/>
    <property type="molecule type" value="Transcribed_RNA"/>
</dbReference>
<reference evidence="2" key="1">
    <citation type="submission" date="2021-05" db="EMBL/GenBank/DDBJ databases">
        <authorList>
            <person name="Alioto T."/>
            <person name="Alioto T."/>
            <person name="Gomez Garrido J."/>
        </authorList>
    </citation>
    <scope>NUCLEOTIDE SEQUENCE</scope>
</reference>
<protein>
    <submittedName>
        <fullName evidence="2">(northern house mosquito) hypothetical protein</fullName>
    </submittedName>
</protein>
<evidence type="ECO:0000313" key="2">
    <source>
        <dbReference type="EMBL" id="CAG6458929.1"/>
    </source>
</evidence>
<dbReference type="AlphaFoldDB" id="A0A8D8AN62"/>
<feature type="region of interest" description="Disordered" evidence="1">
    <location>
        <begin position="71"/>
        <end position="102"/>
    </location>
</feature>
<sequence length="119" mass="12574">MTSIAPNMAANNTHHSTYYKLTSPPSPKAGYSDELSNSVLLLFTSVSSKAKRRRVIQFVSFRKLRISTRDGHLHVDAGGGPAAPGAPVEHHPEPGVSAAGLDPGLGGRAFAAPVAWTMR</sequence>
<evidence type="ECO:0000256" key="1">
    <source>
        <dbReference type="SAM" id="MobiDB-lite"/>
    </source>
</evidence>
<name>A0A8D8AN62_CULPI</name>
<accession>A0A8D8AN62</accession>